<protein>
    <recommendedName>
        <fullName evidence="1">DUF6950 domain-containing protein</fullName>
    </recommendedName>
</protein>
<evidence type="ECO:0000313" key="2">
    <source>
        <dbReference type="EMBL" id="PLR25059.1"/>
    </source>
</evidence>
<proteinExistence type="predicted"/>
<dbReference type="Pfam" id="PF22262">
    <property type="entry name" value="DUF6950"/>
    <property type="match status" value="1"/>
</dbReference>
<reference evidence="2 3" key="1">
    <citation type="submission" date="2017-12" db="EMBL/GenBank/DDBJ databases">
        <title>The genome sequence of Caulobacter sp. 410.</title>
        <authorList>
            <person name="Gao J."/>
            <person name="Mao X."/>
            <person name="Sun J."/>
        </authorList>
    </citation>
    <scope>NUCLEOTIDE SEQUENCE [LARGE SCALE GENOMIC DNA]</scope>
    <source>
        <strain evidence="2 3">410</strain>
    </source>
</reference>
<accession>A0A2N5DG62</accession>
<comment type="caution">
    <text evidence="2">The sequence shown here is derived from an EMBL/GenBank/DDBJ whole genome shotgun (WGS) entry which is preliminary data.</text>
</comment>
<dbReference type="RefSeq" id="WP_101718333.1">
    <property type="nucleotide sequence ID" value="NZ_PJRS01000022.1"/>
</dbReference>
<dbReference type="OrthoDB" id="7210727at2"/>
<gene>
    <name evidence="2" type="ORF">SGCZBJ_12545</name>
</gene>
<sequence>MTHPLDLRVQVAEATRAAFEGHAFAWGHYDCVRLAAFAALGMGYAPRLLRGGLYSTALGARRAIRRTGFASIEAAVDDLGLMRLGWAYALPSDIVALPSGEDWPALGVVMDQNHVLAFSNVDGLCRIARPEPSDIQILWSAPPCLKQP</sequence>
<dbReference type="EMBL" id="PJRS01000022">
    <property type="protein sequence ID" value="PLR25059.1"/>
    <property type="molecule type" value="Genomic_DNA"/>
</dbReference>
<dbReference type="AlphaFoldDB" id="A0A2N5DG62"/>
<organism evidence="2 3">
    <name type="scientific">Caulobacter zeae</name>
    <dbReference type="NCBI Taxonomy" id="2055137"/>
    <lineage>
        <taxon>Bacteria</taxon>
        <taxon>Pseudomonadati</taxon>
        <taxon>Pseudomonadota</taxon>
        <taxon>Alphaproteobacteria</taxon>
        <taxon>Caulobacterales</taxon>
        <taxon>Caulobacteraceae</taxon>
        <taxon>Caulobacter</taxon>
    </lineage>
</organism>
<evidence type="ECO:0000259" key="1">
    <source>
        <dbReference type="Pfam" id="PF22262"/>
    </source>
</evidence>
<evidence type="ECO:0000313" key="3">
    <source>
        <dbReference type="Proteomes" id="UP000234479"/>
    </source>
</evidence>
<name>A0A2N5DG62_9CAUL</name>
<keyword evidence="3" id="KW-1185">Reference proteome</keyword>
<dbReference type="InterPro" id="IPR053802">
    <property type="entry name" value="DUF6950"/>
</dbReference>
<dbReference type="Proteomes" id="UP000234479">
    <property type="component" value="Unassembled WGS sequence"/>
</dbReference>
<feature type="domain" description="DUF6950" evidence="1">
    <location>
        <begin position="13"/>
        <end position="129"/>
    </location>
</feature>